<evidence type="ECO:0000313" key="4">
    <source>
        <dbReference type="Proteomes" id="UP000657421"/>
    </source>
</evidence>
<dbReference type="CDD" id="cd14791">
    <property type="entry name" value="GH36"/>
    <property type="match status" value="1"/>
</dbReference>
<organism evidence="3 4">
    <name type="scientific">Jingyaoa shaoxingensis</name>
    <dbReference type="NCBI Taxonomy" id="2763671"/>
    <lineage>
        <taxon>Bacteria</taxon>
        <taxon>Bacillati</taxon>
        <taxon>Bacillota</taxon>
        <taxon>Clostridia</taxon>
        <taxon>Lachnospirales</taxon>
        <taxon>Lachnospiraceae</taxon>
        <taxon>Jingyaoa</taxon>
    </lineage>
</organism>
<comment type="caution">
    <text evidence="3">The sequence shown here is derived from an EMBL/GenBank/DDBJ whole genome shotgun (WGS) entry which is preliminary data.</text>
</comment>
<dbReference type="PANTHER" id="PTHR43053:SF3">
    <property type="entry name" value="ALPHA-GALACTOSIDASE C-RELATED"/>
    <property type="match status" value="1"/>
</dbReference>
<accession>A0ABR7NA82</accession>
<dbReference type="InterPro" id="IPR050985">
    <property type="entry name" value="Alpha-glycosidase_related"/>
</dbReference>
<dbReference type="RefSeq" id="WP_249308427.1">
    <property type="nucleotide sequence ID" value="NZ_JACRSZ010000008.1"/>
</dbReference>
<dbReference type="InterPro" id="IPR002252">
    <property type="entry name" value="Glyco_hydro_36"/>
</dbReference>
<evidence type="ECO:0000313" key="3">
    <source>
        <dbReference type="EMBL" id="MBC8573303.1"/>
    </source>
</evidence>
<gene>
    <name evidence="3" type="ORF">H8716_09430</name>
</gene>
<dbReference type="PRINTS" id="PR00743">
    <property type="entry name" value="GLHYDRLASE36"/>
</dbReference>
<dbReference type="PANTHER" id="PTHR43053">
    <property type="entry name" value="GLYCOSIDASE FAMILY 31"/>
    <property type="match status" value="1"/>
</dbReference>
<reference evidence="3 4" key="1">
    <citation type="submission" date="2020-08" db="EMBL/GenBank/DDBJ databases">
        <title>Genome public.</title>
        <authorList>
            <person name="Liu C."/>
            <person name="Sun Q."/>
        </authorList>
    </citation>
    <scope>NUCLEOTIDE SEQUENCE [LARGE SCALE GENOMIC DNA]</scope>
    <source>
        <strain evidence="3 4">NSJ-46</strain>
    </source>
</reference>
<dbReference type="InterPro" id="IPR017853">
    <property type="entry name" value="GH"/>
</dbReference>
<keyword evidence="1" id="KW-0378">Hydrolase</keyword>
<evidence type="ECO:0000256" key="1">
    <source>
        <dbReference type="ARBA" id="ARBA00022801"/>
    </source>
</evidence>
<name>A0ABR7NA82_9FIRM</name>
<dbReference type="EMBL" id="JACRSZ010000008">
    <property type="protein sequence ID" value="MBC8573303.1"/>
    <property type="molecule type" value="Genomic_DNA"/>
</dbReference>
<sequence length="715" mass="82883">MKLLSYHENGIYIVWGVDEKQDLRLLHVSSLPFQKEDIKVESMDYGFRFVELQLSGFDRPYERHGNKYIVTAPGYRMKYVSHSESRNENGLQLLFVLRDDLTDVYVDAYVQFYDGLAIVRMWQVIRNEGTETQTVEYISGFNYEGIEKEGLAPRDEKMRVWIPHNSWQRELNWKCYTLPELGMDQIQPERIQRSSGMIRISNTGNWSAKEYLPMAYLENTCVGTGLFWQIEHNGSWHWEIGDQNGHLYLAVSGPNEIYSHWFKNLTSGESFTSVPVAVGVTGAPECEHDGLNQAIDTLTAYRRRIRRENEDNKKLPVIFNDYMNCLWGHSTEEEEYPLIDAAAEAGCEYFCIDAGWYADGDWWDSVGEWKESKKRFPGGVRKVTDYIRSKGMIPGVWLEMEVMGIYCDLAKEFPDEYFFVRHGKRVYDRSRYQLDYRNPKVREYADSVIDRIVKEYGVGYIKMDYNIEPGIGTEIDTESMGQGMLEHERAYLKWLEGVWARYPDLIIENCSSGGLRMDYAMLSRYSIQSTSDQDDYRLYATIAANAPTAVTPEQAAVWAYPMNHEEEVSERALQEETVFNMVNAMLLRIHQSGHLAKLDEMRFGLVKEGIEVYKRIRGDIAASLPFWPLGLSSFTDEWSALGLKCGERRYVAVWRRKGQKDTVDLPIPGLKEKVAVVNCIYPSYAEERFTWNANQGTLTVQLPEENTARLFEIRD</sequence>
<dbReference type="Proteomes" id="UP000657421">
    <property type="component" value="Unassembled WGS sequence"/>
</dbReference>
<dbReference type="InterPro" id="IPR038417">
    <property type="entry name" value="Alpga-gal_N_sf"/>
</dbReference>
<keyword evidence="4" id="KW-1185">Reference proteome</keyword>
<proteinExistence type="predicted"/>
<evidence type="ECO:0000256" key="2">
    <source>
        <dbReference type="ARBA" id="ARBA00023295"/>
    </source>
</evidence>
<protein>
    <submittedName>
        <fullName evidence="3">Alpha-galactosidase</fullName>
    </submittedName>
</protein>
<dbReference type="Gene3D" id="2.70.98.60">
    <property type="entry name" value="alpha-galactosidase from lactobacil brevis"/>
    <property type="match status" value="1"/>
</dbReference>
<dbReference type="SUPFAM" id="SSF51445">
    <property type="entry name" value="(Trans)glycosidases"/>
    <property type="match status" value="1"/>
</dbReference>
<keyword evidence="2" id="KW-0326">Glycosidase</keyword>
<dbReference type="InterPro" id="IPR013785">
    <property type="entry name" value="Aldolase_TIM"/>
</dbReference>
<dbReference type="Pfam" id="PF02065">
    <property type="entry name" value="Melibiase"/>
    <property type="match status" value="1"/>
</dbReference>
<dbReference type="Gene3D" id="3.20.20.70">
    <property type="entry name" value="Aldolase class I"/>
    <property type="match status" value="1"/>
</dbReference>